<protein>
    <submittedName>
        <fullName evidence="2">Uncharacterized protein</fullName>
    </submittedName>
</protein>
<evidence type="ECO:0000256" key="1">
    <source>
        <dbReference type="SAM" id="MobiDB-lite"/>
    </source>
</evidence>
<sequence length="176" mass="19210">MHMRARIAGSCRACCALRAVALETVEGTARAAQGTCAPLETALGLHEAGEKARRRGKVWNGNTRWPDPGNSVRYEMDAGHGPPRTPAVLSSCLGISTTWCRQGKESLSDGAESNVGQAGRGRERAMRVGGVPGSLSRRVLELWIGRDERRLASYSRLSPRPRSPPRPRRRSTPTRR</sequence>
<dbReference type="AlphaFoldDB" id="A0A5C2S8E9"/>
<organism evidence="2 3">
    <name type="scientific">Lentinus tigrinus ALCF2SS1-6</name>
    <dbReference type="NCBI Taxonomy" id="1328759"/>
    <lineage>
        <taxon>Eukaryota</taxon>
        <taxon>Fungi</taxon>
        <taxon>Dikarya</taxon>
        <taxon>Basidiomycota</taxon>
        <taxon>Agaricomycotina</taxon>
        <taxon>Agaricomycetes</taxon>
        <taxon>Polyporales</taxon>
        <taxon>Polyporaceae</taxon>
        <taxon>Lentinus</taxon>
    </lineage>
</organism>
<feature type="region of interest" description="Disordered" evidence="1">
    <location>
        <begin position="153"/>
        <end position="176"/>
    </location>
</feature>
<accession>A0A5C2S8E9</accession>
<feature type="compositionally biased region" description="Basic residues" evidence="1">
    <location>
        <begin position="163"/>
        <end position="176"/>
    </location>
</feature>
<name>A0A5C2S8E9_9APHY</name>
<reference evidence="2" key="1">
    <citation type="journal article" date="2018" name="Genome Biol. Evol.">
        <title>Genomics and development of Lentinus tigrinus, a white-rot wood-decaying mushroom with dimorphic fruiting bodies.</title>
        <authorList>
            <person name="Wu B."/>
            <person name="Xu Z."/>
            <person name="Knudson A."/>
            <person name="Carlson A."/>
            <person name="Chen N."/>
            <person name="Kovaka S."/>
            <person name="LaButti K."/>
            <person name="Lipzen A."/>
            <person name="Pennachio C."/>
            <person name="Riley R."/>
            <person name="Schakwitz W."/>
            <person name="Umezawa K."/>
            <person name="Ohm R.A."/>
            <person name="Grigoriev I.V."/>
            <person name="Nagy L.G."/>
            <person name="Gibbons J."/>
            <person name="Hibbett D."/>
        </authorList>
    </citation>
    <scope>NUCLEOTIDE SEQUENCE [LARGE SCALE GENOMIC DNA]</scope>
    <source>
        <strain evidence="2">ALCF2SS1-6</strain>
    </source>
</reference>
<dbReference type="Proteomes" id="UP000313359">
    <property type="component" value="Unassembled WGS sequence"/>
</dbReference>
<evidence type="ECO:0000313" key="3">
    <source>
        <dbReference type="Proteomes" id="UP000313359"/>
    </source>
</evidence>
<evidence type="ECO:0000313" key="2">
    <source>
        <dbReference type="EMBL" id="RPD60062.1"/>
    </source>
</evidence>
<dbReference type="EMBL" id="ML122267">
    <property type="protein sequence ID" value="RPD60062.1"/>
    <property type="molecule type" value="Genomic_DNA"/>
</dbReference>
<proteinExistence type="predicted"/>
<gene>
    <name evidence="2" type="ORF">L227DRAFT_105567</name>
</gene>
<keyword evidence="3" id="KW-1185">Reference proteome</keyword>